<dbReference type="InterPro" id="IPR050488">
    <property type="entry name" value="Ig_Fc_receptor"/>
</dbReference>
<reference evidence="4" key="1">
    <citation type="thesis" date="2020" institute="ProQuest LLC" country="789 East Eisenhower Parkway, Ann Arbor, MI, USA">
        <title>Comparative Genomics and Chromosome Evolution.</title>
        <authorList>
            <person name="Mudd A.B."/>
        </authorList>
    </citation>
    <scope>NUCLEOTIDE SEQUENCE</scope>
    <source>
        <strain evidence="4">Female2</strain>
        <tissue evidence="4">Blood</tissue>
    </source>
</reference>
<dbReference type="Gene3D" id="2.60.40.10">
    <property type="entry name" value="Immunoglobulins"/>
    <property type="match status" value="2"/>
</dbReference>
<proteinExistence type="predicted"/>
<dbReference type="SMART" id="SM00408">
    <property type="entry name" value="IGc2"/>
    <property type="match status" value="2"/>
</dbReference>
<gene>
    <name evidence="4" type="ORF">GDO86_016656</name>
</gene>
<dbReference type="AlphaFoldDB" id="A0A8T2JXW7"/>
<evidence type="ECO:0000259" key="3">
    <source>
        <dbReference type="PROSITE" id="PS50835"/>
    </source>
</evidence>
<keyword evidence="2" id="KW-1015">Disulfide bond</keyword>
<name>A0A8T2JXW7_9PIPI</name>
<evidence type="ECO:0000313" key="4">
    <source>
        <dbReference type="EMBL" id="KAG8450049.1"/>
    </source>
</evidence>
<feature type="domain" description="Ig-like" evidence="3">
    <location>
        <begin position="154"/>
        <end position="236"/>
    </location>
</feature>
<dbReference type="GO" id="GO:0004888">
    <property type="term" value="F:transmembrane signaling receptor activity"/>
    <property type="evidence" value="ECO:0007669"/>
    <property type="project" value="TreeGrafter"/>
</dbReference>
<dbReference type="InterPro" id="IPR007110">
    <property type="entry name" value="Ig-like_dom"/>
</dbReference>
<dbReference type="GO" id="GO:0007166">
    <property type="term" value="P:cell surface receptor signaling pathway"/>
    <property type="evidence" value="ECO:0007669"/>
    <property type="project" value="TreeGrafter"/>
</dbReference>
<dbReference type="Pfam" id="PF13895">
    <property type="entry name" value="Ig_2"/>
    <property type="match status" value="2"/>
</dbReference>
<sequence>MTITCDTKPSPRRATTELQFGFYRNGINDSGNYTCEVQTVTGSVRKRSSEIYIQFMLFTVPRINVKPDLMEGDHMTITCDTKPSPRGATTELQFGFYRNGTNVQGFNSSNQYRVPSAQLEDSGNYTCEVQTVTGSVRKRSDVTRVQIQELFTVPRINVKPDLMEGDHMTITCDTKPSPRGATTELQFGFYRNGTNVQGFNSSNQYRVPSAQLEDSGNYTCEVQTVTGSVRKRSDVTRVQIQEMGESIDGDQKNLLIRGANETHSGNYQVGPVILKK</sequence>
<keyword evidence="5" id="KW-1185">Reference proteome</keyword>
<evidence type="ECO:0000256" key="2">
    <source>
        <dbReference type="ARBA" id="ARBA00023157"/>
    </source>
</evidence>
<dbReference type="PANTHER" id="PTHR11481:SF64">
    <property type="entry name" value="FC RECEPTOR-LIKE PROTEIN 4"/>
    <property type="match status" value="1"/>
</dbReference>
<accession>A0A8T2JXW7</accession>
<dbReference type="EMBL" id="JAACNH010000003">
    <property type="protein sequence ID" value="KAG8450049.1"/>
    <property type="molecule type" value="Genomic_DNA"/>
</dbReference>
<dbReference type="SMART" id="SM00409">
    <property type="entry name" value="IG"/>
    <property type="match status" value="2"/>
</dbReference>
<dbReference type="InterPro" id="IPR003598">
    <property type="entry name" value="Ig_sub2"/>
</dbReference>
<dbReference type="InterPro" id="IPR013783">
    <property type="entry name" value="Ig-like_fold"/>
</dbReference>
<evidence type="ECO:0000313" key="5">
    <source>
        <dbReference type="Proteomes" id="UP000812440"/>
    </source>
</evidence>
<dbReference type="PANTHER" id="PTHR11481">
    <property type="entry name" value="IMMUNOGLOBULIN FC RECEPTOR"/>
    <property type="match status" value="1"/>
</dbReference>
<dbReference type="InterPro" id="IPR036179">
    <property type="entry name" value="Ig-like_dom_sf"/>
</dbReference>
<dbReference type="InterPro" id="IPR003599">
    <property type="entry name" value="Ig_sub"/>
</dbReference>
<keyword evidence="1" id="KW-0732">Signal</keyword>
<protein>
    <recommendedName>
        <fullName evidence="3">Ig-like domain-containing protein</fullName>
    </recommendedName>
</protein>
<feature type="domain" description="Ig-like" evidence="3">
    <location>
        <begin position="61"/>
        <end position="143"/>
    </location>
</feature>
<dbReference type="OrthoDB" id="10012075at2759"/>
<dbReference type="PROSITE" id="PS50835">
    <property type="entry name" value="IG_LIKE"/>
    <property type="match status" value="2"/>
</dbReference>
<comment type="caution">
    <text evidence="4">The sequence shown here is derived from an EMBL/GenBank/DDBJ whole genome shotgun (WGS) entry which is preliminary data.</text>
</comment>
<dbReference type="GO" id="GO:0009897">
    <property type="term" value="C:external side of plasma membrane"/>
    <property type="evidence" value="ECO:0007669"/>
    <property type="project" value="TreeGrafter"/>
</dbReference>
<organism evidence="4 5">
    <name type="scientific">Hymenochirus boettgeri</name>
    <name type="common">Congo dwarf clawed frog</name>
    <dbReference type="NCBI Taxonomy" id="247094"/>
    <lineage>
        <taxon>Eukaryota</taxon>
        <taxon>Metazoa</taxon>
        <taxon>Chordata</taxon>
        <taxon>Craniata</taxon>
        <taxon>Vertebrata</taxon>
        <taxon>Euteleostomi</taxon>
        <taxon>Amphibia</taxon>
        <taxon>Batrachia</taxon>
        <taxon>Anura</taxon>
        <taxon>Pipoidea</taxon>
        <taxon>Pipidae</taxon>
        <taxon>Pipinae</taxon>
        <taxon>Hymenochirus</taxon>
    </lineage>
</organism>
<dbReference type="Proteomes" id="UP000812440">
    <property type="component" value="Chromosome 8_10"/>
</dbReference>
<dbReference type="GO" id="GO:0006955">
    <property type="term" value="P:immune response"/>
    <property type="evidence" value="ECO:0007669"/>
    <property type="project" value="TreeGrafter"/>
</dbReference>
<dbReference type="SUPFAM" id="SSF48726">
    <property type="entry name" value="Immunoglobulin"/>
    <property type="match status" value="2"/>
</dbReference>
<evidence type="ECO:0000256" key="1">
    <source>
        <dbReference type="ARBA" id="ARBA00022729"/>
    </source>
</evidence>